<protein>
    <recommendedName>
        <fullName evidence="4">Outer membrane protein assembly factor BamD</fullName>
    </recommendedName>
</protein>
<dbReference type="Gene3D" id="1.25.40.10">
    <property type="entry name" value="Tetratricopeptide repeat domain"/>
    <property type="match status" value="1"/>
</dbReference>
<comment type="similarity">
    <text evidence="4">Belongs to the BamD family.</text>
</comment>
<comment type="caution">
    <text evidence="6">The sequence shown here is derived from an EMBL/GenBank/DDBJ whole genome shotgun (WGS) entry which is preliminary data.</text>
</comment>
<dbReference type="GO" id="GO:0051205">
    <property type="term" value="P:protein insertion into membrane"/>
    <property type="evidence" value="ECO:0007669"/>
    <property type="project" value="UniProtKB-UniRule"/>
</dbReference>
<dbReference type="InterPro" id="IPR039565">
    <property type="entry name" value="BamD-like"/>
</dbReference>
<proteinExistence type="inferred from homology"/>
<keyword evidence="7" id="KW-1185">Reference proteome</keyword>
<dbReference type="InterPro" id="IPR011990">
    <property type="entry name" value="TPR-like_helical_dom_sf"/>
</dbReference>
<dbReference type="EMBL" id="JAYGII010000018">
    <property type="protein sequence ID" value="MEA5445988.1"/>
    <property type="molecule type" value="Genomic_DNA"/>
</dbReference>
<keyword evidence="3 4" id="KW-0998">Cell outer membrane</keyword>
<dbReference type="PANTHER" id="PTHR37423:SF2">
    <property type="entry name" value="MEMBRANE-BOUND LYTIC MUREIN TRANSGLYCOSYLASE C"/>
    <property type="match status" value="1"/>
</dbReference>
<comment type="subcellular location">
    <subcellularLocation>
        <location evidence="4">Cell outer membrane</location>
        <topology evidence="4">Lipid-anchor</topology>
    </subcellularLocation>
</comment>
<evidence type="ECO:0000256" key="4">
    <source>
        <dbReference type="HAMAP-Rule" id="MF_00922"/>
    </source>
</evidence>
<evidence type="ECO:0000259" key="5">
    <source>
        <dbReference type="Pfam" id="PF13525"/>
    </source>
</evidence>
<reference evidence="6 7" key="1">
    <citation type="submission" date="2023-12" db="EMBL/GenBank/DDBJ databases">
        <title>Whole-genome sequencing of halo(alkali)philic microorganisms from hypersaline lakes.</title>
        <authorList>
            <person name="Sorokin D.Y."/>
            <person name="Merkel A.Y."/>
            <person name="Messina E."/>
            <person name="Yakimov M."/>
        </authorList>
    </citation>
    <scope>NUCLEOTIDE SEQUENCE [LARGE SCALE GENOMIC DNA]</scope>
    <source>
        <strain evidence="6 7">AB-CW1</strain>
    </source>
</reference>
<organism evidence="6 7">
    <name type="scientific">Natronospira elongata</name>
    <dbReference type="NCBI Taxonomy" id="3110268"/>
    <lineage>
        <taxon>Bacteria</taxon>
        <taxon>Pseudomonadati</taxon>
        <taxon>Pseudomonadota</taxon>
        <taxon>Gammaproteobacteria</taxon>
        <taxon>Natronospirales</taxon>
        <taxon>Natronospiraceae</taxon>
        <taxon>Natronospira</taxon>
    </lineage>
</organism>
<dbReference type="PROSITE" id="PS51257">
    <property type="entry name" value="PROKAR_LIPOPROTEIN"/>
    <property type="match status" value="1"/>
</dbReference>
<dbReference type="HAMAP" id="MF_00922">
    <property type="entry name" value="OM_assembly_BamD"/>
    <property type="match status" value="1"/>
</dbReference>
<dbReference type="PANTHER" id="PTHR37423">
    <property type="entry name" value="SOLUBLE LYTIC MUREIN TRANSGLYCOSYLASE-RELATED"/>
    <property type="match status" value="1"/>
</dbReference>
<dbReference type="Pfam" id="PF13525">
    <property type="entry name" value="YfiO"/>
    <property type="match status" value="1"/>
</dbReference>
<keyword evidence="2 4" id="KW-0472">Membrane</keyword>
<feature type="domain" description="Outer membrane lipoprotein BamD-like" evidence="5">
    <location>
        <begin position="49"/>
        <end position="252"/>
    </location>
</feature>
<keyword evidence="1 4" id="KW-0732">Signal</keyword>
<dbReference type="RefSeq" id="WP_346051948.1">
    <property type="nucleotide sequence ID" value="NZ_JAYGII010000018.1"/>
</dbReference>
<dbReference type="NCBIfam" id="TIGR03302">
    <property type="entry name" value="OM_YfiO"/>
    <property type="match status" value="1"/>
</dbReference>
<accession>A0AAP6JFP7</accession>
<keyword evidence="4" id="KW-0564">Palmitate</keyword>
<name>A0AAP6JFP7_9GAMM</name>
<comment type="subunit">
    <text evidence="4">Part of the Bam complex.</text>
</comment>
<dbReference type="Proteomes" id="UP001302316">
    <property type="component" value="Unassembled WGS sequence"/>
</dbReference>
<keyword evidence="4" id="KW-0449">Lipoprotein</keyword>
<dbReference type="GO" id="GO:0009279">
    <property type="term" value="C:cell outer membrane"/>
    <property type="evidence" value="ECO:0007669"/>
    <property type="project" value="UniProtKB-SubCell"/>
</dbReference>
<evidence type="ECO:0000256" key="2">
    <source>
        <dbReference type="ARBA" id="ARBA00023136"/>
    </source>
</evidence>
<dbReference type="AlphaFoldDB" id="A0AAP6JFP7"/>
<evidence type="ECO:0000256" key="3">
    <source>
        <dbReference type="ARBA" id="ARBA00023237"/>
    </source>
</evidence>
<dbReference type="InterPro" id="IPR017689">
    <property type="entry name" value="BamD"/>
</dbReference>
<evidence type="ECO:0000256" key="1">
    <source>
        <dbReference type="ARBA" id="ARBA00022729"/>
    </source>
</evidence>
<evidence type="ECO:0000313" key="6">
    <source>
        <dbReference type="EMBL" id="MEA5445988.1"/>
    </source>
</evidence>
<comment type="function">
    <text evidence="4">Part of the outer membrane protein assembly complex, which is involved in assembly and insertion of beta-barrel proteins into the outer membrane.</text>
</comment>
<evidence type="ECO:0000313" key="7">
    <source>
        <dbReference type="Proteomes" id="UP001302316"/>
    </source>
</evidence>
<gene>
    <name evidence="4 6" type="primary">bamD</name>
    <name evidence="6" type="ORF">VCB98_09165</name>
</gene>
<dbReference type="GO" id="GO:0043165">
    <property type="term" value="P:Gram-negative-bacterium-type cell outer membrane assembly"/>
    <property type="evidence" value="ECO:0007669"/>
    <property type="project" value="UniProtKB-UniRule"/>
</dbReference>
<sequence>MQVNRMQITSTGPIRHRLSVRALLLVLSLGLLIGCAGTPEPVQVDTSITAEEIYERAWRRMTAGNYDGAMQMLRALEARHPFTPEGQQAQLDQIYVTHLAGDRRGTAEVARRYIRENPRSDHLDYAYYMQGIAWFDMRSSLSRRILNLDHARLDVTNAHRSFDAFRELVERFPDSEYSQDARLRMIYLRNVIARHNWHVANHYLERGAYMAAAARASKVIEEMQPNEVTPFAMDILAAAYDGVGESSMAADVRSLRGRSFPNHQEGGEPPIR</sequence>